<evidence type="ECO:0000313" key="1">
    <source>
        <dbReference type="EMBL" id="MET3643679.1"/>
    </source>
</evidence>
<dbReference type="EMBL" id="JBEPMK010000001">
    <property type="protein sequence ID" value="MET3643679.1"/>
    <property type="molecule type" value="Genomic_DNA"/>
</dbReference>
<reference evidence="1 2" key="1">
    <citation type="submission" date="2024-06" db="EMBL/GenBank/DDBJ databases">
        <title>Genomic Encyclopedia of Type Strains, Phase IV (KMG-IV): sequencing the most valuable type-strain genomes for metagenomic binning, comparative biology and taxonomic classification.</title>
        <authorList>
            <person name="Goeker M."/>
        </authorList>
    </citation>
    <scope>NUCLEOTIDE SEQUENCE [LARGE SCALE GENOMIC DNA]</scope>
    <source>
        <strain evidence="1 2">DSM 15349</strain>
    </source>
</reference>
<proteinExistence type="predicted"/>
<organism evidence="1 2">
    <name type="scientific">Streptococcus gallinaceus</name>
    <dbReference type="NCBI Taxonomy" id="165758"/>
    <lineage>
        <taxon>Bacteria</taxon>
        <taxon>Bacillati</taxon>
        <taxon>Bacillota</taxon>
        <taxon>Bacilli</taxon>
        <taxon>Lactobacillales</taxon>
        <taxon>Streptococcaceae</taxon>
        <taxon>Streptococcus</taxon>
    </lineage>
</organism>
<accession>A0ABV2JL20</accession>
<protein>
    <submittedName>
        <fullName evidence="1">Uncharacterized protein</fullName>
    </submittedName>
</protein>
<gene>
    <name evidence="1" type="ORF">ABID27_000296</name>
</gene>
<comment type="caution">
    <text evidence="1">The sequence shown here is derived from an EMBL/GenBank/DDBJ whole genome shotgun (WGS) entry which is preliminary data.</text>
</comment>
<dbReference type="Proteomes" id="UP001549055">
    <property type="component" value="Unassembled WGS sequence"/>
</dbReference>
<name>A0ABV2JL20_9STRE</name>
<dbReference type="RefSeq" id="WP_354279737.1">
    <property type="nucleotide sequence ID" value="NZ_JBEPMK010000001.1"/>
</dbReference>
<keyword evidence="2" id="KW-1185">Reference proteome</keyword>
<evidence type="ECO:0000313" key="2">
    <source>
        <dbReference type="Proteomes" id="UP001549055"/>
    </source>
</evidence>
<sequence>MTIYKPSLPMSINDKKTLHVHSRSEAEVAVYKSLPYKASFELSTGHSFSMDMRLLGLSYFSKTELESLDKISNTNLWDKFVPFFETKQNQLLSIYSKRLFWLQSLEKSIQNFPDLLKQEPETNHLIASPDNQLTVSAPVDGYEIQAQNFISVVQDINKTAQFEHIPLEANLIGAEDQSWNLSQYTQFIDKAELPLSDDAVQKHNQELAFHKLQNVYIAAGQSVNFSDVIGKLNKKSGYLASVVNGTEVYGTGVELVVDALQSLTFKHMKVDSYKGKAFSIGDPGKEFTQLSVTNTSQNDVVLSLSTEGSQLTIVLASKQ</sequence>